<organism evidence="1 2">
    <name type="scientific">Rurimicrobium arvi</name>
    <dbReference type="NCBI Taxonomy" id="2049916"/>
    <lineage>
        <taxon>Bacteria</taxon>
        <taxon>Pseudomonadati</taxon>
        <taxon>Bacteroidota</taxon>
        <taxon>Chitinophagia</taxon>
        <taxon>Chitinophagales</taxon>
        <taxon>Chitinophagaceae</taxon>
        <taxon>Rurimicrobium</taxon>
    </lineage>
</organism>
<protein>
    <recommendedName>
        <fullName evidence="3">Outer membrane protein beta-barrel domain-containing protein</fullName>
    </recommendedName>
</protein>
<evidence type="ECO:0008006" key="3">
    <source>
        <dbReference type="Google" id="ProtNLM"/>
    </source>
</evidence>
<evidence type="ECO:0000313" key="1">
    <source>
        <dbReference type="EMBL" id="GAA4453443.1"/>
    </source>
</evidence>
<proteinExistence type="predicted"/>
<sequence>MFENENLPARKGFLVGVNGSFDMPGADMAKRFGPGYRVGLSCHYKTKSNWVFGMKLDFLNGSSIREDSLFSGVIGPDSTFINQDGQRLYVQKFKRGFMLGAEAGYIFRLTPKLQDAGILVMTGAGFMQHRILIKDKSESIVALQGDYRKGYDRLTNGIYVEQYVGYVFLSNTGLVNFHLGLDVVAGFTQGRRDFLYDVRRPGTDKRVDIMFGVRGGWILPIFKRKSEDYYFE</sequence>
<name>A0ABP8MS94_9BACT</name>
<accession>A0ABP8MS94</accession>
<comment type="caution">
    <text evidence="1">The sequence shown here is derived from an EMBL/GenBank/DDBJ whole genome shotgun (WGS) entry which is preliminary data.</text>
</comment>
<evidence type="ECO:0000313" key="2">
    <source>
        <dbReference type="Proteomes" id="UP001501410"/>
    </source>
</evidence>
<gene>
    <name evidence="1" type="ORF">GCM10023092_13830</name>
</gene>
<keyword evidence="2" id="KW-1185">Reference proteome</keyword>
<dbReference type="Proteomes" id="UP001501410">
    <property type="component" value="Unassembled WGS sequence"/>
</dbReference>
<dbReference type="EMBL" id="BAABEZ010000022">
    <property type="protein sequence ID" value="GAA4453443.1"/>
    <property type="molecule type" value="Genomic_DNA"/>
</dbReference>
<reference evidence="2" key="1">
    <citation type="journal article" date="2019" name="Int. J. Syst. Evol. Microbiol.">
        <title>The Global Catalogue of Microorganisms (GCM) 10K type strain sequencing project: providing services to taxonomists for standard genome sequencing and annotation.</title>
        <authorList>
            <consortium name="The Broad Institute Genomics Platform"/>
            <consortium name="The Broad Institute Genome Sequencing Center for Infectious Disease"/>
            <person name="Wu L."/>
            <person name="Ma J."/>
        </authorList>
    </citation>
    <scope>NUCLEOTIDE SEQUENCE [LARGE SCALE GENOMIC DNA]</scope>
    <source>
        <strain evidence="2">JCM 31921</strain>
    </source>
</reference>